<dbReference type="PANTHER" id="PTHR32552">
    <property type="entry name" value="FERRICHROME IRON RECEPTOR-RELATED"/>
    <property type="match status" value="1"/>
</dbReference>
<dbReference type="PANTHER" id="PTHR32552:SF81">
    <property type="entry name" value="TONB-DEPENDENT OUTER MEMBRANE RECEPTOR"/>
    <property type="match status" value="1"/>
</dbReference>
<dbReference type="InterPro" id="IPR012910">
    <property type="entry name" value="Plug_dom"/>
</dbReference>
<evidence type="ECO:0000256" key="7">
    <source>
        <dbReference type="ARBA" id="ARBA00023065"/>
    </source>
</evidence>
<dbReference type="InterPro" id="IPR000531">
    <property type="entry name" value="Beta-barrel_TonB"/>
</dbReference>
<evidence type="ECO:0000313" key="15">
    <source>
        <dbReference type="EMBL" id="MET4569316.1"/>
    </source>
</evidence>
<name>A0ABV2PWA5_9GAMM</name>
<protein>
    <submittedName>
        <fullName evidence="15">Iron complex outermembrane receptor protein</fullName>
    </submittedName>
</protein>
<evidence type="ECO:0000256" key="9">
    <source>
        <dbReference type="ARBA" id="ARBA00023136"/>
    </source>
</evidence>
<dbReference type="EMBL" id="JBEPSD010000001">
    <property type="protein sequence ID" value="MET4569316.1"/>
    <property type="molecule type" value="Genomic_DNA"/>
</dbReference>
<dbReference type="Gene3D" id="2.40.170.20">
    <property type="entry name" value="TonB-dependent receptor, beta-barrel domain"/>
    <property type="match status" value="1"/>
</dbReference>
<dbReference type="Pfam" id="PF00593">
    <property type="entry name" value="TonB_dep_Rec_b-barrel"/>
    <property type="match status" value="1"/>
</dbReference>
<dbReference type="Proteomes" id="UP001549251">
    <property type="component" value="Unassembled WGS sequence"/>
</dbReference>
<dbReference type="InterPro" id="IPR037066">
    <property type="entry name" value="Plug_dom_sf"/>
</dbReference>
<evidence type="ECO:0000256" key="3">
    <source>
        <dbReference type="ARBA" id="ARBA00022452"/>
    </source>
</evidence>
<evidence type="ECO:0000256" key="1">
    <source>
        <dbReference type="ARBA" id="ARBA00004571"/>
    </source>
</evidence>
<keyword evidence="2 11" id="KW-0813">Transport</keyword>
<evidence type="ECO:0000256" key="5">
    <source>
        <dbReference type="ARBA" id="ARBA00022692"/>
    </source>
</evidence>
<keyword evidence="15" id="KW-0675">Receptor</keyword>
<evidence type="ECO:0000259" key="13">
    <source>
        <dbReference type="Pfam" id="PF00593"/>
    </source>
</evidence>
<evidence type="ECO:0000256" key="10">
    <source>
        <dbReference type="ARBA" id="ARBA00023237"/>
    </source>
</evidence>
<keyword evidence="6" id="KW-0408">Iron</keyword>
<organism evidence="15 16">
    <name type="scientific">Rhodanobacter soli</name>
    <dbReference type="NCBI Taxonomy" id="590609"/>
    <lineage>
        <taxon>Bacteria</taxon>
        <taxon>Pseudomonadati</taxon>
        <taxon>Pseudomonadota</taxon>
        <taxon>Gammaproteobacteria</taxon>
        <taxon>Lysobacterales</taxon>
        <taxon>Rhodanobacteraceae</taxon>
        <taxon>Rhodanobacter</taxon>
    </lineage>
</organism>
<keyword evidence="3 11" id="KW-1134">Transmembrane beta strand</keyword>
<proteinExistence type="inferred from homology"/>
<evidence type="ECO:0000256" key="8">
    <source>
        <dbReference type="ARBA" id="ARBA00023077"/>
    </source>
</evidence>
<gene>
    <name evidence="15" type="ORF">ABIE04_001643</name>
</gene>
<reference evidence="15 16" key="1">
    <citation type="submission" date="2024-06" db="EMBL/GenBank/DDBJ databases">
        <title>Sorghum-associated microbial communities from plants grown in Nebraska, USA.</title>
        <authorList>
            <person name="Schachtman D."/>
        </authorList>
    </citation>
    <scope>NUCLEOTIDE SEQUENCE [LARGE SCALE GENOMIC DNA]</scope>
    <source>
        <strain evidence="15 16">1757</strain>
    </source>
</reference>
<keyword evidence="7" id="KW-0406">Ion transport</keyword>
<evidence type="ECO:0000256" key="12">
    <source>
        <dbReference type="RuleBase" id="RU003357"/>
    </source>
</evidence>
<dbReference type="RefSeq" id="WP_354548555.1">
    <property type="nucleotide sequence ID" value="NZ_JBEPSD010000001.1"/>
</dbReference>
<comment type="caution">
    <text evidence="15">The sequence shown here is derived from an EMBL/GenBank/DDBJ whole genome shotgun (WGS) entry which is preliminary data.</text>
</comment>
<comment type="subcellular location">
    <subcellularLocation>
        <location evidence="1 11">Cell outer membrane</location>
        <topology evidence="1 11">Multi-pass membrane protein</topology>
    </subcellularLocation>
</comment>
<keyword evidence="9 11" id="KW-0472">Membrane</keyword>
<feature type="domain" description="TonB-dependent receptor plug" evidence="14">
    <location>
        <begin position="77"/>
        <end position="186"/>
    </location>
</feature>
<dbReference type="InterPro" id="IPR036942">
    <property type="entry name" value="Beta-barrel_TonB_sf"/>
</dbReference>
<keyword evidence="4" id="KW-0410">Iron transport</keyword>
<sequence length="738" mass="80143">MGKRWTGLVLQSSRWRKAGQVAGFRSSWPIIVVLLGLLSVPQRAAAQQPATADPDAVRVILPMVQVNAIRLDIPPFDLPAALSVVQVAPAAAGQPGVNLSESLVGVPGILARDRQNYAQDVQISIRGFGSRATFGVRSIRLYVDGIPATLPDGQGQVSHFNFDSAERVEILRGPFSVLYGNAAGGVVQLWSAEGTPTPLTTVGMNAGSHDTFRYSIDTRGTWGPVDYNVAGSAFLSGGYRPHSRVRRESDNARFGVDLGGGRKLTLVANRLNQPTSQDALGLTRAQVDVDPRQVAAAALQYDTRKSILQNQLGAIYEQPLGGDDRLRVMGYFGRRGILQYQSIPASVQQSPLSPGGVVALDTDYGGLDARWTHAGQLAGRAYEFVLGVSADGQRQHRRGYNNFIGDTLGISGALRRNEDDNVDSLDEYAQWYWQLAERWSLLLGVRHDEVRFRARDHYVTAFNPDDSGGVDYTATTPVAGLGFRPSENLRLYASYGKGFETPSFNELGYRSDGLPGLAFDLRPARSRNLELGAKWRVTRELSFDAAAFRADTRDELAVMTSESGRSTYQNVGRTRRQGIELSLTGQLADGWQVSAAFTRLQARFRQAFLACRARPCTMVDMPVAAGTGMPGVPGNYGSLRLRHGDEFGWHEGLDLTGVGAVSVNDTGTERAAGYGVIGVDVGYNFALGKDTRLLLSARVDNLGDRRYVGSVIVNDSNGRYFEPGAGRSFMLGARLVFR</sequence>
<dbReference type="CDD" id="cd01347">
    <property type="entry name" value="ligand_gated_channel"/>
    <property type="match status" value="1"/>
</dbReference>
<evidence type="ECO:0000256" key="6">
    <source>
        <dbReference type="ARBA" id="ARBA00023004"/>
    </source>
</evidence>
<evidence type="ECO:0000256" key="2">
    <source>
        <dbReference type="ARBA" id="ARBA00022448"/>
    </source>
</evidence>
<keyword evidence="10 11" id="KW-0998">Cell outer membrane</keyword>
<evidence type="ECO:0000256" key="4">
    <source>
        <dbReference type="ARBA" id="ARBA00022496"/>
    </source>
</evidence>
<dbReference type="Gene3D" id="2.170.130.10">
    <property type="entry name" value="TonB-dependent receptor, plug domain"/>
    <property type="match status" value="1"/>
</dbReference>
<feature type="domain" description="TonB-dependent receptor-like beta-barrel" evidence="13">
    <location>
        <begin position="240"/>
        <end position="702"/>
    </location>
</feature>
<comment type="similarity">
    <text evidence="11 12">Belongs to the TonB-dependent receptor family.</text>
</comment>
<dbReference type="Pfam" id="PF07715">
    <property type="entry name" value="Plug"/>
    <property type="match status" value="1"/>
</dbReference>
<keyword evidence="5 11" id="KW-0812">Transmembrane</keyword>
<dbReference type="InterPro" id="IPR039426">
    <property type="entry name" value="TonB-dep_rcpt-like"/>
</dbReference>
<dbReference type="SUPFAM" id="SSF56935">
    <property type="entry name" value="Porins"/>
    <property type="match status" value="1"/>
</dbReference>
<evidence type="ECO:0000313" key="16">
    <source>
        <dbReference type="Proteomes" id="UP001549251"/>
    </source>
</evidence>
<accession>A0ABV2PWA5</accession>
<dbReference type="PROSITE" id="PS52016">
    <property type="entry name" value="TONB_DEPENDENT_REC_3"/>
    <property type="match status" value="1"/>
</dbReference>
<evidence type="ECO:0000256" key="11">
    <source>
        <dbReference type="PROSITE-ProRule" id="PRU01360"/>
    </source>
</evidence>
<keyword evidence="16" id="KW-1185">Reference proteome</keyword>
<keyword evidence="8 12" id="KW-0798">TonB box</keyword>
<evidence type="ECO:0000259" key="14">
    <source>
        <dbReference type="Pfam" id="PF07715"/>
    </source>
</evidence>